<name>A0AAV5TMK5_9BILA</name>
<proteinExistence type="predicted"/>
<dbReference type="AlphaFoldDB" id="A0AAV5TMK5"/>
<evidence type="ECO:0000313" key="2">
    <source>
        <dbReference type="EMBL" id="GMS95620.1"/>
    </source>
</evidence>
<dbReference type="InterPro" id="IPR038050">
    <property type="entry name" value="Neuro_actylchol_rec"/>
</dbReference>
<organism evidence="2 3">
    <name type="scientific">Pristionchus entomophagus</name>
    <dbReference type="NCBI Taxonomy" id="358040"/>
    <lineage>
        <taxon>Eukaryota</taxon>
        <taxon>Metazoa</taxon>
        <taxon>Ecdysozoa</taxon>
        <taxon>Nematoda</taxon>
        <taxon>Chromadorea</taxon>
        <taxon>Rhabditida</taxon>
        <taxon>Rhabditina</taxon>
        <taxon>Diplogasteromorpha</taxon>
        <taxon>Diplogasteroidea</taxon>
        <taxon>Neodiplogasteridae</taxon>
        <taxon>Pristionchus</taxon>
    </lineage>
</organism>
<dbReference type="SUPFAM" id="SSF63712">
    <property type="entry name" value="Nicotinic receptor ligand binding domain-like"/>
    <property type="match status" value="1"/>
</dbReference>
<comment type="caution">
    <text evidence="2">The sequence shown here is derived from an EMBL/GenBank/DDBJ whole genome shotgun (WGS) entry which is preliminary data.</text>
</comment>
<evidence type="ECO:0008006" key="4">
    <source>
        <dbReference type="Google" id="ProtNLM"/>
    </source>
</evidence>
<evidence type="ECO:0000256" key="1">
    <source>
        <dbReference type="SAM" id="Phobius"/>
    </source>
</evidence>
<feature type="transmembrane region" description="Helical" evidence="1">
    <location>
        <begin position="213"/>
        <end position="231"/>
    </location>
</feature>
<evidence type="ECO:0000313" key="3">
    <source>
        <dbReference type="Proteomes" id="UP001432027"/>
    </source>
</evidence>
<keyword evidence="3" id="KW-1185">Reference proteome</keyword>
<keyword evidence="1" id="KW-1133">Transmembrane helix</keyword>
<keyword evidence="1" id="KW-0472">Membrane</keyword>
<gene>
    <name evidence="2" type="ORF">PENTCL1PPCAC_17795</name>
</gene>
<accession>A0AAV5TMK5</accession>
<dbReference type="Proteomes" id="UP001432027">
    <property type="component" value="Unassembled WGS sequence"/>
</dbReference>
<protein>
    <recommendedName>
        <fullName evidence="4">Transmembrane ion channel</fullName>
    </recommendedName>
</protein>
<feature type="transmembrane region" description="Helical" evidence="1">
    <location>
        <begin position="372"/>
        <end position="392"/>
    </location>
</feature>
<reference evidence="2" key="1">
    <citation type="submission" date="2023-10" db="EMBL/GenBank/DDBJ databases">
        <title>Genome assembly of Pristionchus species.</title>
        <authorList>
            <person name="Yoshida K."/>
            <person name="Sommer R.J."/>
        </authorList>
    </citation>
    <scope>NUCLEOTIDE SEQUENCE</scope>
    <source>
        <strain evidence="2">RS0144</strain>
    </source>
</reference>
<dbReference type="Gene3D" id="2.70.170.10">
    <property type="entry name" value="Neurotransmitter-gated ion-channel ligand-binding domain"/>
    <property type="match status" value="1"/>
</dbReference>
<keyword evidence="1" id="KW-0812">Transmembrane</keyword>
<dbReference type="Gene3D" id="1.20.58.390">
    <property type="entry name" value="Neurotransmitter-gated ion-channel transmembrane domain"/>
    <property type="match status" value="1"/>
</dbReference>
<feature type="transmembrane region" description="Helical" evidence="1">
    <location>
        <begin position="238"/>
        <end position="258"/>
    </location>
</feature>
<dbReference type="InterPro" id="IPR036734">
    <property type="entry name" value="Neur_chan_lig-bd_sf"/>
</dbReference>
<dbReference type="EMBL" id="BTSX01000004">
    <property type="protein sequence ID" value="GMS95620.1"/>
    <property type="molecule type" value="Genomic_DNA"/>
</dbReference>
<sequence length="395" mass="44681">MIFLLFIVGQLANAAQNKASTRTLPKPVIIETRLSIEEVEVKDGVLETTVEAVLALSQNELTTSNIEVLLLPVDQQQHPFTDIQFASEEQQTIGSFRAITKADGRIVAMKERKHLKTSCPLSKRFPFDGRTCELKLTSVRQQASSLLLRFHPSPSSITLSPTITTSKSHLVKVLPESCMFETVYAILSDSVLSARHSCVIARFFFSSPMIPSLIRYFLPPLIGPFIAWFNLFTPRFNFLLRFIILSTGIIIVFISSVISQSTPPSPTLSPLDQWYIIVSIVLFLFTIEFFITTSLIYHSHKYRYMSTGQGESTVRVKSRQRIERKESRRLAISAHNDVEKSGSYSSMMADVFLHSSDHLSLIATRIDLTARFALPSLLIFLITLFFFFHIYVLSE</sequence>
<feature type="transmembrane region" description="Helical" evidence="1">
    <location>
        <begin position="274"/>
        <end position="297"/>
    </location>
</feature>
<dbReference type="GO" id="GO:0016020">
    <property type="term" value="C:membrane"/>
    <property type="evidence" value="ECO:0007669"/>
    <property type="project" value="InterPro"/>
</dbReference>
<dbReference type="GO" id="GO:0005230">
    <property type="term" value="F:extracellular ligand-gated monoatomic ion channel activity"/>
    <property type="evidence" value="ECO:0007669"/>
    <property type="project" value="InterPro"/>
</dbReference>